<keyword evidence="3" id="KW-1003">Cell membrane</keyword>
<keyword evidence="9 17" id="KW-0067">ATP-binding</keyword>
<evidence type="ECO:0000256" key="11">
    <source>
        <dbReference type="ARBA" id="ARBA00023098"/>
    </source>
</evidence>
<evidence type="ECO:0000256" key="17">
    <source>
        <dbReference type="PIRSR" id="PIRSR600829-3"/>
    </source>
</evidence>
<feature type="transmembrane region" description="Helical" evidence="19">
    <location>
        <begin position="27"/>
        <end position="44"/>
    </location>
</feature>
<sequence length="120" mass="12743">MRHFLRSVGYAAQGFGFAVRTERHMKVHLGAAAAVFVLAALLDLSPLEWAVLIGVCSLVIAMELMNTAIEKAVDLTMPQRHPLAKTAKDAAAAAVLVTAIFAVVVGILILGPPLLETLTR</sequence>
<feature type="binding site" evidence="18">
    <location>
        <position position="22"/>
    </location>
    <ligand>
        <name>a divalent metal cation</name>
        <dbReference type="ChEBI" id="CHEBI:60240"/>
    </ligand>
</feature>
<evidence type="ECO:0000256" key="13">
    <source>
        <dbReference type="ARBA" id="ARBA00023209"/>
    </source>
</evidence>
<reference evidence="20" key="2">
    <citation type="submission" date="2020-09" db="EMBL/GenBank/DDBJ databases">
        <authorList>
            <person name="Sun Q."/>
            <person name="Zhou Y."/>
        </authorList>
    </citation>
    <scope>NUCLEOTIDE SEQUENCE</scope>
    <source>
        <strain evidence="20">CGMCC 1.12987</strain>
    </source>
</reference>
<proteinExistence type="inferred from homology"/>
<name>A0A917D5Q7_9BACL</name>
<keyword evidence="5" id="KW-0808">Transferase</keyword>
<evidence type="ECO:0000256" key="16">
    <source>
        <dbReference type="PIRSR" id="PIRSR600829-2"/>
    </source>
</evidence>
<keyword evidence="6 19" id="KW-0812">Transmembrane</keyword>
<dbReference type="InterPro" id="IPR036945">
    <property type="entry name" value="DAGK_sf"/>
</dbReference>
<comment type="subcellular location">
    <subcellularLocation>
        <location evidence="1">Cell membrane</location>
        <topology evidence="1">Multi-pass membrane protein</topology>
    </subcellularLocation>
</comment>
<dbReference type="GO" id="GO:0008654">
    <property type="term" value="P:phospholipid biosynthetic process"/>
    <property type="evidence" value="ECO:0007669"/>
    <property type="project" value="UniProtKB-KW"/>
</dbReference>
<feature type="binding site" evidence="18">
    <location>
        <position position="70"/>
    </location>
    <ligand>
        <name>a divalent metal cation</name>
        <dbReference type="ChEBI" id="CHEBI:60240"/>
    </ligand>
</feature>
<evidence type="ECO:0000313" key="21">
    <source>
        <dbReference type="Proteomes" id="UP000644756"/>
    </source>
</evidence>
<evidence type="ECO:0000256" key="2">
    <source>
        <dbReference type="ARBA" id="ARBA00005967"/>
    </source>
</evidence>
<keyword evidence="11" id="KW-0443">Lipid metabolism</keyword>
<dbReference type="GO" id="GO:0005524">
    <property type="term" value="F:ATP binding"/>
    <property type="evidence" value="ECO:0007669"/>
    <property type="project" value="UniProtKB-KW"/>
</dbReference>
<dbReference type="AlphaFoldDB" id="A0A917D5Q7"/>
<evidence type="ECO:0000256" key="18">
    <source>
        <dbReference type="PIRSR" id="PIRSR600829-4"/>
    </source>
</evidence>
<evidence type="ECO:0000256" key="3">
    <source>
        <dbReference type="ARBA" id="ARBA00022475"/>
    </source>
</evidence>
<dbReference type="PANTHER" id="PTHR34299:SF1">
    <property type="entry name" value="DIACYLGLYCEROL KINASE"/>
    <property type="match status" value="1"/>
</dbReference>
<dbReference type="GO" id="GO:0046872">
    <property type="term" value="F:metal ion binding"/>
    <property type="evidence" value="ECO:0007669"/>
    <property type="project" value="UniProtKB-KW"/>
</dbReference>
<dbReference type="CDD" id="cd14265">
    <property type="entry name" value="UDPK_IM_like"/>
    <property type="match status" value="1"/>
</dbReference>
<dbReference type="PANTHER" id="PTHR34299">
    <property type="entry name" value="DIACYLGLYCEROL KINASE"/>
    <property type="match status" value="1"/>
</dbReference>
<dbReference type="GO" id="GO:0005886">
    <property type="term" value="C:plasma membrane"/>
    <property type="evidence" value="ECO:0007669"/>
    <property type="project" value="UniProtKB-SubCell"/>
</dbReference>
<accession>A0A917D5Q7</accession>
<feature type="transmembrane region" description="Helical" evidence="19">
    <location>
        <begin position="50"/>
        <end position="69"/>
    </location>
</feature>
<keyword evidence="14" id="KW-1208">Phospholipid metabolism</keyword>
<evidence type="ECO:0000256" key="6">
    <source>
        <dbReference type="ARBA" id="ARBA00022692"/>
    </source>
</evidence>
<organism evidence="20 21">
    <name type="scientific">Paenibacillus abyssi</name>
    <dbReference type="NCBI Taxonomy" id="1340531"/>
    <lineage>
        <taxon>Bacteria</taxon>
        <taxon>Bacillati</taxon>
        <taxon>Bacillota</taxon>
        <taxon>Bacilli</taxon>
        <taxon>Bacillales</taxon>
        <taxon>Paenibacillaceae</taxon>
        <taxon>Paenibacillus</taxon>
    </lineage>
</organism>
<keyword evidence="12 19" id="KW-0472">Membrane</keyword>
<dbReference type="Gene3D" id="1.10.287.3610">
    <property type="match status" value="1"/>
</dbReference>
<feature type="transmembrane region" description="Helical" evidence="19">
    <location>
        <begin position="90"/>
        <end position="110"/>
    </location>
</feature>
<keyword evidence="8 20" id="KW-0418">Kinase</keyword>
<feature type="binding site" evidence="16">
    <location>
        <position position="63"/>
    </location>
    <ligand>
        <name>substrate</name>
    </ligand>
</feature>
<reference evidence="20" key="1">
    <citation type="journal article" date="2014" name="Int. J. Syst. Evol. Microbiol.">
        <title>Complete genome sequence of Corynebacterium casei LMG S-19264T (=DSM 44701T), isolated from a smear-ripened cheese.</title>
        <authorList>
            <consortium name="US DOE Joint Genome Institute (JGI-PGF)"/>
            <person name="Walter F."/>
            <person name="Albersmeier A."/>
            <person name="Kalinowski J."/>
            <person name="Ruckert C."/>
        </authorList>
    </citation>
    <scope>NUCLEOTIDE SEQUENCE</scope>
    <source>
        <strain evidence="20">CGMCC 1.12987</strain>
    </source>
</reference>
<keyword evidence="21" id="KW-1185">Reference proteome</keyword>
<evidence type="ECO:0000256" key="15">
    <source>
        <dbReference type="PIRSR" id="PIRSR600829-1"/>
    </source>
</evidence>
<evidence type="ECO:0000256" key="19">
    <source>
        <dbReference type="SAM" id="Phobius"/>
    </source>
</evidence>
<dbReference type="InterPro" id="IPR033717">
    <property type="entry name" value="UDPK"/>
</dbReference>
<keyword evidence="18" id="KW-0460">Magnesium</keyword>
<dbReference type="InterPro" id="IPR000829">
    <property type="entry name" value="DAGK"/>
</dbReference>
<evidence type="ECO:0000256" key="1">
    <source>
        <dbReference type="ARBA" id="ARBA00004651"/>
    </source>
</evidence>
<dbReference type="Proteomes" id="UP000644756">
    <property type="component" value="Unassembled WGS sequence"/>
</dbReference>
<evidence type="ECO:0000256" key="10">
    <source>
        <dbReference type="ARBA" id="ARBA00022989"/>
    </source>
</evidence>
<evidence type="ECO:0000256" key="9">
    <source>
        <dbReference type="ARBA" id="ARBA00022840"/>
    </source>
</evidence>
<gene>
    <name evidence="20" type="ORF">GCM10010916_29380</name>
</gene>
<evidence type="ECO:0000256" key="8">
    <source>
        <dbReference type="ARBA" id="ARBA00022777"/>
    </source>
</evidence>
<feature type="binding site" evidence="17">
    <location>
        <position position="10"/>
    </location>
    <ligand>
        <name>ATP</name>
        <dbReference type="ChEBI" id="CHEBI:30616"/>
    </ligand>
</feature>
<feature type="active site" description="Proton acceptor" evidence="15">
    <location>
        <position position="63"/>
    </location>
</feature>
<evidence type="ECO:0000256" key="4">
    <source>
        <dbReference type="ARBA" id="ARBA00022516"/>
    </source>
</evidence>
<evidence type="ECO:0000256" key="14">
    <source>
        <dbReference type="ARBA" id="ARBA00023264"/>
    </source>
</evidence>
<comment type="similarity">
    <text evidence="2">Belongs to the bacterial diacylglycerol kinase family.</text>
</comment>
<feature type="binding site" evidence="17">
    <location>
        <begin position="88"/>
        <end position="89"/>
    </location>
    <ligand>
        <name>ATP</name>
        <dbReference type="ChEBI" id="CHEBI:30616"/>
    </ligand>
</feature>
<evidence type="ECO:0000313" key="20">
    <source>
        <dbReference type="EMBL" id="GGG10640.1"/>
    </source>
</evidence>
<dbReference type="GO" id="GO:0016301">
    <property type="term" value="F:kinase activity"/>
    <property type="evidence" value="ECO:0007669"/>
    <property type="project" value="UniProtKB-KW"/>
</dbReference>
<comment type="cofactor">
    <cofactor evidence="18">
        <name>Mg(2+)</name>
        <dbReference type="ChEBI" id="CHEBI:18420"/>
    </cofactor>
    <text evidence="18">Mn(2+), Zn(2+), Cd(2+) and Co(2+) support activity to lesser extents.</text>
</comment>
<keyword evidence="10 19" id="KW-1133">Transmembrane helix</keyword>
<dbReference type="PROSITE" id="PS01069">
    <property type="entry name" value="DAGK_PROKAR"/>
    <property type="match status" value="1"/>
</dbReference>
<dbReference type="EMBL" id="BMGR01000009">
    <property type="protein sequence ID" value="GGG10640.1"/>
    <property type="molecule type" value="Genomic_DNA"/>
</dbReference>
<evidence type="ECO:0000256" key="12">
    <source>
        <dbReference type="ARBA" id="ARBA00023136"/>
    </source>
</evidence>
<evidence type="ECO:0000256" key="7">
    <source>
        <dbReference type="ARBA" id="ARBA00022741"/>
    </source>
</evidence>
<dbReference type="Pfam" id="PF01219">
    <property type="entry name" value="DAGK_prokar"/>
    <property type="match status" value="1"/>
</dbReference>
<feature type="binding site" evidence="17">
    <location>
        <position position="70"/>
    </location>
    <ligand>
        <name>ATP</name>
        <dbReference type="ChEBI" id="CHEBI:30616"/>
    </ligand>
</feature>
<keyword evidence="13" id="KW-0594">Phospholipid biosynthesis</keyword>
<comment type="caution">
    <text evidence="20">The sequence shown here is derived from an EMBL/GenBank/DDBJ whole genome shotgun (WGS) entry which is preliminary data.</text>
</comment>
<keyword evidence="18" id="KW-0479">Metal-binding</keyword>
<evidence type="ECO:0000256" key="5">
    <source>
        <dbReference type="ARBA" id="ARBA00022679"/>
    </source>
</evidence>
<feature type="binding site" evidence="17">
    <location>
        <position position="22"/>
    </location>
    <ligand>
        <name>ATP</name>
        <dbReference type="ChEBI" id="CHEBI:30616"/>
    </ligand>
</feature>
<keyword evidence="7 17" id="KW-0547">Nucleotide-binding</keyword>
<protein>
    <submittedName>
        <fullName evidence="20">Diacylglycerol kinase</fullName>
    </submittedName>
</protein>
<keyword evidence="4" id="KW-0444">Lipid biosynthesis</keyword>